<gene>
    <name evidence="1" type="ORF">DRU74_16980</name>
</gene>
<accession>A0A3R0XCJ0</accession>
<reference evidence="1" key="1">
    <citation type="submission" date="2018-07" db="EMBL/GenBank/DDBJ databases">
        <authorList>
            <person name="Ashton P.M."/>
            <person name="Dallman T."/>
            <person name="Nair S."/>
            <person name="De Pinna E."/>
            <person name="Peters T."/>
            <person name="Grant K."/>
        </authorList>
    </citation>
    <scope>NUCLEOTIDE SEQUENCE [LARGE SCALE GENOMIC DNA]</scope>
    <source>
        <strain evidence="1">157339</strain>
    </source>
</reference>
<sequence>MEQHKTILQALANGSFGNFINESSDMDINIFEELLSSGTVTAIDACTFDGKEYLDPKITLRGREFLNQLTAKPKESAWKVWFKTWWKVIVAVTAVLSSIATIAGYFK</sequence>
<dbReference type="Proteomes" id="UP000885374">
    <property type="component" value="Unassembled WGS sequence"/>
</dbReference>
<accession>A0A5I6JZF0</accession>
<proteinExistence type="predicted"/>
<comment type="caution">
    <text evidence="1">The sequence shown here is derived from an EMBL/GenBank/DDBJ whole genome shotgun (WGS) entry which is preliminary data.</text>
</comment>
<protein>
    <submittedName>
        <fullName evidence="1">Uncharacterized protein</fullName>
    </submittedName>
</protein>
<dbReference type="AlphaFoldDB" id="A0A3R0XCJ0"/>
<name>A0A3R0XCJ0_SALET</name>
<dbReference type="EMBL" id="RVHM01000022">
    <property type="protein sequence ID" value="MLU98400.1"/>
    <property type="molecule type" value="Genomic_DNA"/>
</dbReference>
<organism evidence="1">
    <name type="scientific">Salmonella enterica I</name>
    <dbReference type="NCBI Taxonomy" id="59201"/>
    <lineage>
        <taxon>Bacteria</taxon>
        <taxon>Pseudomonadati</taxon>
        <taxon>Pseudomonadota</taxon>
        <taxon>Gammaproteobacteria</taxon>
        <taxon>Enterobacterales</taxon>
        <taxon>Enterobacteriaceae</taxon>
        <taxon>Salmonella</taxon>
    </lineage>
</organism>
<evidence type="ECO:0000313" key="1">
    <source>
        <dbReference type="EMBL" id="MLU98400.1"/>
    </source>
</evidence>